<evidence type="ECO:0008006" key="4">
    <source>
        <dbReference type="Google" id="ProtNLM"/>
    </source>
</evidence>
<protein>
    <recommendedName>
        <fullName evidence="4">DUF3784 domain-containing protein</fullName>
    </recommendedName>
</protein>
<dbReference type="RefSeq" id="WP_007050704.1">
    <property type="nucleotide sequence ID" value="NZ_DS560019.1"/>
</dbReference>
<reference evidence="2" key="2">
    <citation type="submission" date="2013-08" db="EMBL/GenBank/DDBJ databases">
        <title>Draft genome sequence of Anaerofustis stercorihominis (DSM 17244).</title>
        <authorList>
            <person name="Sudarsanam P."/>
            <person name="Ley R."/>
            <person name="Guruge J."/>
            <person name="Turnbaugh P.J."/>
            <person name="Mahowald M."/>
            <person name="Liep D."/>
            <person name="Gordon J."/>
        </authorList>
    </citation>
    <scope>NUCLEOTIDE SEQUENCE</scope>
    <source>
        <strain evidence="2">DSM 17244</strain>
    </source>
</reference>
<sequence length="118" mass="13104">MQYVESRAVMGRFIALGVIIIVVIIFILIGRSISKSKKPVQYMSNVSKLPDVNDVAGYNKALGKVFIYFGLLLLPIMSPLIFAPKHSLGSIVSVLLAMPWVIGLIVCCYIVENKYKEK</sequence>
<dbReference type="Proteomes" id="UP000005178">
    <property type="component" value="Unassembled WGS sequence"/>
</dbReference>
<evidence type="ECO:0000313" key="3">
    <source>
        <dbReference type="Proteomes" id="UP000005178"/>
    </source>
</evidence>
<keyword evidence="3" id="KW-1185">Reference proteome</keyword>
<reference evidence="2" key="1">
    <citation type="submission" date="2008-01" db="EMBL/GenBank/DDBJ databases">
        <authorList>
            <person name="Fulton L."/>
            <person name="Clifton S."/>
            <person name="Fulton B."/>
            <person name="Xu J."/>
            <person name="Minx P."/>
            <person name="Pepin K.H."/>
            <person name="Johnson M."/>
            <person name="Thiruvilangam P."/>
            <person name="Bhonagiri V."/>
            <person name="Nash W.E."/>
            <person name="Mardis E.R."/>
            <person name="Wilson R.K."/>
        </authorList>
    </citation>
    <scope>NUCLEOTIDE SEQUENCE [LARGE SCALE GENOMIC DNA]</scope>
    <source>
        <strain evidence="2">DSM 17244</strain>
    </source>
</reference>
<evidence type="ECO:0000313" key="2">
    <source>
        <dbReference type="EMBL" id="EDS72234.1"/>
    </source>
</evidence>
<organism evidence="2 3">
    <name type="scientific">Anaerofustis stercorihominis DSM 17244</name>
    <dbReference type="NCBI Taxonomy" id="445971"/>
    <lineage>
        <taxon>Bacteria</taxon>
        <taxon>Bacillati</taxon>
        <taxon>Bacillota</taxon>
        <taxon>Clostridia</taxon>
        <taxon>Eubacteriales</taxon>
        <taxon>Eubacteriaceae</taxon>
        <taxon>Anaerofustis</taxon>
    </lineage>
</organism>
<dbReference type="HOGENOM" id="CLU_173117_1_0_9"/>
<proteinExistence type="predicted"/>
<evidence type="ECO:0000256" key="1">
    <source>
        <dbReference type="SAM" id="Phobius"/>
    </source>
</evidence>
<gene>
    <name evidence="2" type="ORF">ANASTE_01944</name>
</gene>
<feature type="transmembrane region" description="Helical" evidence="1">
    <location>
        <begin position="65"/>
        <end position="82"/>
    </location>
</feature>
<keyword evidence="1" id="KW-1133">Transmembrane helix</keyword>
<feature type="transmembrane region" description="Helical" evidence="1">
    <location>
        <begin position="88"/>
        <end position="111"/>
    </location>
</feature>
<comment type="caution">
    <text evidence="2">The sequence shown here is derived from an EMBL/GenBank/DDBJ whole genome shotgun (WGS) entry which is preliminary data.</text>
</comment>
<feature type="transmembrane region" description="Helical" evidence="1">
    <location>
        <begin position="12"/>
        <end position="29"/>
    </location>
</feature>
<keyword evidence="1" id="KW-0472">Membrane</keyword>
<name>B1C970_9FIRM</name>
<dbReference type="GeneID" id="98000981"/>
<dbReference type="AlphaFoldDB" id="B1C970"/>
<dbReference type="EMBL" id="ABIL02000006">
    <property type="protein sequence ID" value="EDS72234.1"/>
    <property type="molecule type" value="Genomic_DNA"/>
</dbReference>
<keyword evidence="1" id="KW-0812">Transmembrane</keyword>
<accession>B1C970</accession>